<evidence type="ECO:0000259" key="1">
    <source>
        <dbReference type="Pfam" id="PF26080"/>
    </source>
</evidence>
<feature type="domain" description="CUB" evidence="1">
    <location>
        <begin position="136"/>
        <end position="248"/>
    </location>
</feature>
<comment type="caution">
    <text evidence="2">The sequence shown here is derived from an EMBL/GenBank/DDBJ whole genome shotgun (WGS) entry which is preliminary data.</text>
</comment>
<dbReference type="PANTHER" id="PTHR33236">
    <property type="entry name" value="INTRAFLAGELLAR TRANSPORT PROTEIN 122 FAMILY PROTEIN-RELATED"/>
    <property type="match status" value="1"/>
</dbReference>
<sequence>MAPLRTTAVDRVEPHAPYWSSPGPGSQVVTTGATCVLKVRKLSNNICSIRLNFSRFSLTPPNEGNCLRDHLAVSGQNINNFIPKLCGENSGQHMYIDVDTVPGPVELRINTVGSGFDREWEIEVTQIECNSPYRPPNNCLQYFTGSQGTFSSFNYVPNLPSQYLNNLNYATCIRKEAGFCSIVYTTTPTSATQSFELVNFVISPTGVATSVVPAGEAGIGLIQCPDDFVIVAGTRLCGDRLNDGSAVPTRTDNVQ</sequence>
<accession>A0A3R7N6B8</accession>
<organism evidence="2 3">
    <name type="scientific">Penaeus vannamei</name>
    <name type="common">Whiteleg shrimp</name>
    <name type="synonym">Litopenaeus vannamei</name>
    <dbReference type="NCBI Taxonomy" id="6689"/>
    <lineage>
        <taxon>Eukaryota</taxon>
        <taxon>Metazoa</taxon>
        <taxon>Ecdysozoa</taxon>
        <taxon>Arthropoda</taxon>
        <taxon>Crustacea</taxon>
        <taxon>Multicrustacea</taxon>
        <taxon>Malacostraca</taxon>
        <taxon>Eumalacostraca</taxon>
        <taxon>Eucarida</taxon>
        <taxon>Decapoda</taxon>
        <taxon>Dendrobranchiata</taxon>
        <taxon>Penaeoidea</taxon>
        <taxon>Penaeidae</taxon>
        <taxon>Penaeus</taxon>
    </lineage>
</organism>
<evidence type="ECO:0000313" key="3">
    <source>
        <dbReference type="Proteomes" id="UP000283509"/>
    </source>
</evidence>
<protein>
    <recommendedName>
        <fullName evidence="1">CUB domain-containing protein</fullName>
    </recommendedName>
</protein>
<reference evidence="2 3" key="1">
    <citation type="submission" date="2018-04" db="EMBL/GenBank/DDBJ databases">
        <authorList>
            <person name="Zhang X."/>
            <person name="Yuan J."/>
            <person name="Li F."/>
            <person name="Xiang J."/>
        </authorList>
    </citation>
    <scope>NUCLEOTIDE SEQUENCE [LARGE SCALE GENOMIC DNA]</scope>
    <source>
        <tissue evidence="2">Muscle</tissue>
    </source>
</reference>
<dbReference type="Proteomes" id="UP000283509">
    <property type="component" value="Unassembled WGS sequence"/>
</dbReference>
<proteinExistence type="predicted"/>
<dbReference type="OrthoDB" id="6479909at2759"/>
<gene>
    <name evidence="2" type="ORF">C7M84_002860</name>
</gene>
<keyword evidence="3" id="KW-1185">Reference proteome</keyword>
<dbReference type="PANTHER" id="PTHR33236:SF11">
    <property type="entry name" value="CUB DOMAIN-CONTAINING PROTEIN"/>
    <property type="match status" value="1"/>
</dbReference>
<dbReference type="InterPro" id="IPR058698">
    <property type="entry name" value="CUB_metazoa"/>
</dbReference>
<dbReference type="Pfam" id="PF26080">
    <property type="entry name" value="CUB_animal"/>
    <property type="match status" value="1"/>
</dbReference>
<reference evidence="2 3" key="2">
    <citation type="submission" date="2019-01" db="EMBL/GenBank/DDBJ databases">
        <title>The decoding of complex shrimp genome reveals the adaptation for benthos swimmer, frequently molting mechanism and breeding impact on genome.</title>
        <authorList>
            <person name="Sun Y."/>
            <person name="Gao Y."/>
            <person name="Yu Y."/>
        </authorList>
    </citation>
    <scope>NUCLEOTIDE SEQUENCE [LARGE SCALE GENOMIC DNA]</scope>
    <source>
        <tissue evidence="2">Muscle</tissue>
    </source>
</reference>
<name>A0A3R7N6B8_PENVA</name>
<dbReference type="AlphaFoldDB" id="A0A3R7N6B8"/>
<evidence type="ECO:0000313" key="2">
    <source>
        <dbReference type="EMBL" id="ROT78424.1"/>
    </source>
</evidence>
<dbReference type="EMBL" id="QCYY01001383">
    <property type="protein sequence ID" value="ROT78424.1"/>
    <property type="molecule type" value="Genomic_DNA"/>
</dbReference>